<reference evidence="2 3" key="1">
    <citation type="submission" date="2019-03" db="EMBL/GenBank/DDBJ databases">
        <title>Nematode-trapping fungi genome.</title>
        <authorList>
            <person name="Vidal-Diez De Ulzurrun G."/>
        </authorList>
    </citation>
    <scope>NUCLEOTIDE SEQUENCE [LARGE SCALE GENOMIC DNA]</scope>
    <source>
        <strain evidence="2 3">TWF154</strain>
    </source>
</reference>
<evidence type="ECO:0000313" key="3">
    <source>
        <dbReference type="Proteomes" id="UP000297595"/>
    </source>
</evidence>
<dbReference type="EMBL" id="SOZJ01000009">
    <property type="protein sequence ID" value="TGJ62564.1"/>
    <property type="molecule type" value="Genomic_DNA"/>
</dbReference>
<dbReference type="AlphaFoldDB" id="A0A8H2HD84"/>
<protein>
    <submittedName>
        <fullName evidence="2">Uncharacterized protein</fullName>
    </submittedName>
</protein>
<gene>
    <name evidence="2" type="ORF">EYR41_011755</name>
</gene>
<evidence type="ECO:0000256" key="1">
    <source>
        <dbReference type="SAM" id="MobiDB-lite"/>
    </source>
</evidence>
<accession>A0A8H2HD84</accession>
<comment type="caution">
    <text evidence="2">The sequence shown here is derived from an EMBL/GenBank/DDBJ whole genome shotgun (WGS) entry which is preliminary data.</text>
</comment>
<name>A0A8H2HD84_ORBOL</name>
<feature type="compositionally biased region" description="Low complexity" evidence="1">
    <location>
        <begin position="1"/>
        <end position="22"/>
    </location>
</feature>
<evidence type="ECO:0000313" key="2">
    <source>
        <dbReference type="EMBL" id="TGJ62564.1"/>
    </source>
</evidence>
<organism evidence="2 3">
    <name type="scientific">Orbilia oligospora</name>
    <name type="common">Nematode-trapping fungus</name>
    <name type="synonym">Arthrobotrys oligospora</name>
    <dbReference type="NCBI Taxonomy" id="2813651"/>
    <lineage>
        <taxon>Eukaryota</taxon>
        <taxon>Fungi</taxon>
        <taxon>Dikarya</taxon>
        <taxon>Ascomycota</taxon>
        <taxon>Pezizomycotina</taxon>
        <taxon>Orbiliomycetes</taxon>
        <taxon>Orbiliales</taxon>
        <taxon>Orbiliaceae</taxon>
        <taxon>Orbilia</taxon>
    </lineage>
</organism>
<feature type="region of interest" description="Disordered" evidence="1">
    <location>
        <begin position="1"/>
        <end position="25"/>
    </location>
</feature>
<sequence>MTTSRSTTSSTPSTTTTTTTTTVPKTPLAVSMFPSASGTSQCVRATSPISAPTQISSSNISDAVVVSTCNTLIGSSGKWLEIGDPYTVVLPVDGEATTFLLNIKLGGFSVPLSMCLTQLRQIITSYTRTGPNRAYTYGGCTYTSDFNLLACIFPNV</sequence>
<dbReference type="Proteomes" id="UP000297595">
    <property type="component" value="Unassembled WGS sequence"/>
</dbReference>
<proteinExistence type="predicted"/>